<gene>
    <name evidence="2" type="ORF">ACFQDI_20715</name>
</gene>
<accession>A0ABW0KVD6</accession>
<feature type="region of interest" description="Disordered" evidence="1">
    <location>
        <begin position="1"/>
        <end position="20"/>
    </location>
</feature>
<name>A0ABW0KVD6_9BACT</name>
<reference evidence="3" key="1">
    <citation type="journal article" date="2019" name="Int. J. Syst. Evol. Microbiol.">
        <title>The Global Catalogue of Microorganisms (GCM) 10K type strain sequencing project: providing services to taxonomists for standard genome sequencing and annotation.</title>
        <authorList>
            <consortium name="The Broad Institute Genomics Platform"/>
            <consortium name="The Broad Institute Genome Sequencing Center for Infectious Disease"/>
            <person name="Wu L."/>
            <person name="Ma J."/>
        </authorList>
    </citation>
    <scope>NUCLEOTIDE SEQUENCE [LARGE SCALE GENOMIC DNA]</scope>
    <source>
        <strain evidence="3">CGMCC 4.1469</strain>
    </source>
</reference>
<dbReference type="EMBL" id="JBHSMQ010000009">
    <property type="protein sequence ID" value="MFC5457304.1"/>
    <property type="molecule type" value="Genomic_DNA"/>
</dbReference>
<evidence type="ECO:0000313" key="2">
    <source>
        <dbReference type="EMBL" id="MFC5457304.1"/>
    </source>
</evidence>
<feature type="region of interest" description="Disordered" evidence="1">
    <location>
        <begin position="250"/>
        <end position="269"/>
    </location>
</feature>
<proteinExistence type="predicted"/>
<evidence type="ECO:0008006" key="4">
    <source>
        <dbReference type="Google" id="ProtNLM"/>
    </source>
</evidence>
<evidence type="ECO:0000256" key="1">
    <source>
        <dbReference type="SAM" id="MobiDB-lite"/>
    </source>
</evidence>
<dbReference type="Proteomes" id="UP001596052">
    <property type="component" value="Unassembled WGS sequence"/>
</dbReference>
<feature type="compositionally biased region" description="Low complexity" evidence="1">
    <location>
        <begin position="131"/>
        <end position="160"/>
    </location>
</feature>
<sequence length="398" mass="41840">MKSQPAPFPTPAPAGGSAAAEPVRDAPAFDFYPERWLVGVAGMSDAEQLSYLRLLCHQWLCGDAGLPPDVPALKRLGGKGVTPAVLAKLPLKADGRRRNARLEIVREEQRERIAKKSEQRRAAANKRWHGTPAATATPLRTPPAAGAPAAAAPACEAHAPSLRPHRESSCGTDAARLRPQRGSMCGPHAADMPTTHRPPLTTHPLPRDANNAGARAHEAAAAALTAEEAEAAAAWDCAADDAAAREAADAAADAAAEREASSTPRATPCAASTVTASLNAGRPAEQDAAATAGTADVPTPSLATVKAWAVGIGCPADKAEIWWHEHEARPLTAFGRWTDRDGLAVRSPQNALAAWWQKWKANDLQRATRLNPPSRSYHPAPRPATPRSDTANAPGRYA</sequence>
<protein>
    <recommendedName>
        <fullName evidence="4">DUF1376 domain-containing protein</fullName>
    </recommendedName>
</protein>
<comment type="caution">
    <text evidence="2">The sequence shown here is derived from an EMBL/GenBank/DDBJ whole genome shotgun (WGS) entry which is preliminary data.</text>
</comment>
<keyword evidence="3" id="KW-1185">Reference proteome</keyword>
<feature type="region of interest" description="Disordered" evidence="1">
    <location>
        <begin position="111"/>
        <end position="172"/>
    </location>
</feature>
<feature type="region of interest" description="Disordered" evidence="1">
    <location>
        <begin position="366"/>
        <end position="398"/>
    </location>
</feature>
<evidence type="ECO:0000313" key="3">
    <source>
        <dbReference type="Proteomes" id="UP001596052"/>
    </source>
</evidence>
<dbReference type="RefSeq" id="WP_377170455.1">
    <property type="nucleotide sequence ID" value="NZ_JBHSMQ010000009.1"/>
</dbReference>
<organism evidence="2 3">
    <name type="scientific">Prosthecobacter fluviatilis</name>
    <dbReference type="NCBI Taxonomy" id="445931"/>
    <lineage>
        <taxon>Bacteria</taxon>
        <taxon>Pseudomonadati</taxon>
        <taxon>Verrucomicrobiota</taxon>
        <taxon>Verrucomicrobiia</taxon>
        <taxon>Verrucomicrobiales</taxon>
        <taxon>Verrucomicrobiaceae</taxon>
        <taxon>Prosthecobacter</taxon>
    </lineage>
</organism>
<feature type="compositionally biased region" description="Pro residues" evidence="1">
    <location>
        <begin position="1"/>
        <end position="12"/>
    </location>
</feature>
<feature type="compositionally biased region" description="Basic and acidic residues" evidence="1">
    <location>
        <begin position="111"/>
        <end position="121"/>
    </location>
</feature>